<dbReference type="InterPro" id="IPR018151">
    <property type="entry name" value="TF_GreA/GreB_CS"/>
</dbReference>
<evidence type="ECO:0000259" key="10">
    <source>
        <dbReference type="Pfam" id="PF01272"/>
    </source>
</evidence>
<dbReference type="InterPro" id="IPR028624">
    <property type="entry name" value="Tscrpt_elong_fac_GreA/B"/>
</dbReference>
<dbReference type="InterPro" id="IPR022691">
    <property type="entry name" value="Tscrpt_elong_fac_GreA/B_N"/>
</dbReference>
<organism evidence="12 13">
    <name type="scientific">Fructilactobacillus florum DSM 22689 = JCM 16035</name>
    <dbReference type="NCBI Taxonomy" id="1423745"/>
    <lineage>
        <taxon>Bacteria</taxon>
        <taxon>Bacillati</taxon>
        <taxon>Bacillota</taxon>
        <taxon>Bacilli</taxon>
        <taxon>Lactobacillales</taxon>
        <taxon>Lactobacillaceae</taxon>
        <taxon>Fructilactobacillus</taxon>
    </lineage>
</organism>
<dbReference type="FunFam" id="1.10.287.180:FF:000001">
    <property type="entry name" value="Transcription elongation factor GreA"/>
    <property type="match status" value="1"/>
</dbReference>
<dbReference type="SUPFAM" id="SSF54534">
    <property type="entry name" value="FKBP-like"/>
    <property type="match status" value="1"/>
</dbReference>
<proteinExistence type="inferred from homology"/>
<dbReference type="Pfam" id="PF01272">
    <property type="entry name" value="GreA_GreB"/>
    <property type="match status" value="1"/>
</dbReference>
<dbReference type="InterPro" id="IPR001437">
    <property type="entry name" value="Tscrpt_elong_fac_GreA/B_C"/>
</dbReference>
<evidence type="ECO:0000259" key="11">
    <source>
        <dbReference type="Pfam" id="PF03449"/>
    </source>
</evidence>
<comment type="caution">
    <text evidence="12">The sequence shown here is derived from an EMBL/GenBank/DDBJ whole genome shotgun (WGS) entry which is preliminary data.</text>
</comment>
<evidence type="ECO:0000256" key="1">
    <source>
        <dbReference type="ARBA" id="ARBA00008213"/>
    </source>
</evidence>
<keyword evidence="5 8" id="KW-0804">Transcription</keyword>
<evidence type="ECO:0000313" key="12">
    <source>
        <dbReference type="EMBL" id="KRM91814.1"/>
    </source>
</evidence>
<keyword evidence="12" id="KW-0648">Protein biosynthesis</keyword>
<reference evidence="12 13" key="1">
    <citation type="journal article" date="2015" name="Genome Announc.">
        <title>Expanding the biotechnology potential of lactobacilli through comparative genomics of 213 strains and associated genera.</title>
        <authorList>
            <person name="Sun Z."/>
            <person name="Harris H.M."/>
            <person name="McCann A."/>
            <person name="Guo C."/>
            <person name="Argimon S."/>
            <person name="Zhang W."/>
            <person name="Yang X."/>
            <person name="Jeffery I.B."/>
            <person name="Cooney J.C."/>
            <person name="Kagawa T.F."/>
            <person name="Liu W."/>
            <person name="Song Y."/>
            <person name="Salvetti E."/>
            <person name="Wrobel A."/>
            <person name="Rasinkangas P."/>
            <person name="Parkhill J."/>
            <person name="Rea M.C."/>
            <person name="O'Sullivan O."/>
            <person name="Ritari J."/>
            <person name="Douillard F.P."/>
            <person name="Paul Ross R."/>
            <person name="Yang R."/>
            <person name="Briner A.E."/>
            <person name="Felis G.E."/>
            <person name="de Vos W.M."/>
            <person name="Barrangou R."/>
            <person name="Klaenhammer T.R."/>
            <person name="Caufield P.W."/>
            <person name="Cui Y."/>
            <person name="Zhang H."/>
            <person name="O'Toole P.W."/>
        </authorList>
    </citation>
    <scope>NUCLEOTIDE SEQUENCE [LARGE SCALE GENOMIC DNA]</scope>
    <source>
        <strain evidence="12 13">DSM 22689</strain>
    </source>
</reference>
<evidence type="ECO:0000256" key="5">
    <source>
        <dbReference type="ARBA" id="ARBA00023163"/>
    </source>
</evidence>
<evidence type="ECO:0000256" key="9">
    <source>
        <dbReference type="RuleBase" id="RU000556"/>
    </source>
</evidence>
<keyword evidence="3 8" id="KW-0805">Transcription regulation</keyword>
<feature type="domain" description="Transcription elongation factor GreA/GreB N-terminal" evidence="11">
    <location>
        <begin position="8"/>
        <end position="77"/>
    </location>
</feature>
<dbReference type="Gene3D" id="1.10.287.180">
    <property type="entry name" value="Transcription elongation factor, GreA/GreB, N-terminal domain"/>
    <property type="match status" value="1"/>
</dbReference>
<evidence type="ECO:0000256" key="6">
    <source>
        <dbReference type="ARBA" id="ARBA00024916"/>
    </source>
</evidence>
<dbReference type="RefSeq" id="WP_009166774.1">
    <property type="nucleotide sequence ID" value="NZ_AYZI01000003.1"/>
</dbReference>
<dbReference type="Gene3D" id="3.10.50.30">
    <property type="entry name" value="Transcription elongation factor, GreA/GreB, C-terminal domain"/>
    <property type="match status" value="1"/>
</dbReference>
<dbReference type="STRING" id="1423745.GCA_001311215_00075"/>
<dbReference type="PANTHER" id="PTHR30437">
    <property type="entry name" value="TRANSCRIPTION ELONGATION FACTOR GREA"/>
    <property type="match status" value="1"/>
</dbReference>
<dbReference type="InterPro" id="IPR006359">
    <property type="entry name" value="Tscrpt_elong_fac_GreA"/>
</dbReference>
<dbReference type="GO" id="GO:0003746">
    <property type="term" value="F:translation elongation factor activity"/>
    <property type="evidence" value="ECO:0007669"/>
    <property type="project" value="UniProtKB-KW"/>
</dbReference>
<evidence type="ECO:0000256" key="2">
    <source>
        <dbReference type="ARBA" id="ARBA00013729"/>
    </source>
</evidence>
<dbReference type="InterPro" id="IPR036953">
    <property type="entry name" value="GreA/GreB_C_sf"/>
</dbReference>
<dbReference type="AlphaFoldDB" id="A0A0R2CV35"/>
<dbReference type="PROSITE" id="PS00829">
    <property type="entry name" value="GREAB_1"/>
    <property type="match status" value="1"/>
</dbReference>
<dbReference type="InterPro" id="IPR036805">
    <property type="entry name" value="Tscrpt_elong_fac_GreA/B_N_sf"/>
</dbReference>
<evidence type="ECO:0000256" key="7">
    <source>
        <dbReference type="ARBA" id="ARBA00030776"/>
    </source>
</evidence>
<keyword evidence="12" id="KW-0251">Elongation factor</keyword>
<accession>A0A0R2CV35</accession>
<dbReference type="GO" id="GO:0032784">
    <property type="term" value="P:regulation of DNA-templated transcription elongation"/>
    <property type="evidence" value="ECO:0007669"/>
    <property type="project" value="UniProtKB-UniRule"/>
</dbReference>
<dbReference type="Proteomes" id="UP000051586">
    <property type="component" value="Unassembled WGS sequence"/>
</dbReference>
<keyword evidence="4 8" id="KW-0238">DNA-binding</keyword>
<dbReference type="SUPFAM" id="SSF46557">
    <property type="entry name" value="GreA transcript cleavage protein, N-terminal domain"/>
    <property type="match status" value="1"/>
</dbReference>
<protein>
    <recommendedName>
        <fullName evidence="2 8">Transcription elongation factor GreA</fullName>
    </recommendedName>
    <alternativeName>
        <fullName evidence="7 8">Transcript cleavage factor GreA</fullName>
    </alternativeName>
</protein>
<dbReference type="GO" id="GO:0070063">
    <property type="term" value="F:RNA polymerase binding"/>
    <property type="evidence" value="ECO:0007669"/>
    <property type="project" value="InterPro"/>
</dbReference>
<sequence>MAEDQVYPMTKEGKIKLEAELEDLKTTQRPHVIEQIKIARSYGDLSENSEYKSAKNEQALLESRINTVEHMLQFAEVVDDEQTDQDEVGVGKTIQFQEIPDGEVETYQIVGAAEADPLAGKVSNDSPIAKGLLGRKLGETVDIEIPDGVMHVKIVSVK</sequence>
<dbReference type="Pfam" id="PF03449">
    <property type="entry name" value="GreA_GreB_N"/>
    <property type="match status" value="1"/>
</dbReference>
<dbReference type="HAMAP" id="MF_00105">
    <property type="entry name" value="GreA_GreB"/>
    <property type="match status" value="1"/>
</dbReference>
<dbReference type="NCBIfam" id="NF001263">
    <property type="entry name" value="PRK00226.1-4"/>
    <property type="match status" value="1"/>
</dbReference>
<comment type="similarity">
    <text evidence="1 8 9">Belongs to the GreA/GreB family.</text>
</comment>
<dbReference type="PROSITE" id="PS00830">
    <property type="entry name" value="GREAB_2"/>
    <property type="match status" value="1"/>
</dbReference>
<dbReference type="NCBIfam" id="TIGR01462">
    <property type="entry name" value="greA"/>
    <property type="match status" value="1"/>
</dbReference>
<dbReference type="GO" id="GO:0003677">
    <property type="term" value="F:DNA binding"/>
    <property type="evidence" value="ECO:0007669"/>
    <property type="project" value="UniProtKB-UniRule"/>
</dbReference>
<dbReference type="InterPro" id="IPR023459">
    <property type="entry name" value="Tscrpt_elong_fac_GreA/B_fam"/>
</dbReference>
<evidence type="ECO:0000256" key="4">
    <source>
        <dbReference type="ARBA" id="ARBA00023125"/>
    </source>
</evidence>
<evidence type="ECO:0000313" key="13">
    <source>
        <dbReference type="Proteomes" id="UP000051586"/>
    </source>
</evidence>
<comment type="function">
    <text evidence="6 8 9">Necessary for efficient RNA polymerase transcription elongation past template-encoded arresting sites. The arresting sites in DNA have the property of trapping a certain fraction of elongating RNA polymerases that pass through, resulting in locked ternary complexes. Cleavage of the nascent transcript by cleavage factors such as GreA or GreB allows the resumption of elongation from the new 3'terminus. GreA releases sequences of 2 to 3 nucleotides.</text>
</comment>
<dbReference type="GO" id="GO:0006354">
    <property type="term" value="P:DNA-templated transcription elongation"/>
    <property type="evidence" value="ECO:0007669"/>
    <property type="project" value="TreeGrafter"/>
</dbReference>
<name>A0A0R2CV35_9LACO</name>
<feature type="domain" description="Transcription elongation factor GreA/GreB C-terminal" evidence="10">
    <location>
        <begin position="85"/>
        <end position="158"/>
    </location>
</feature>
<dbReference type="PATRIC" id="fig|1423745.4.peg.679"/>
<dbReference type="EMBL" id="AYZI01000003">
    <property type="protein sequence ID" value="KRM91814.1"/>
    <property type="molecule type" value="Genomic_DNA"/>
</dbReference>
<dbReference type="PIRSF" id="PIRSF006092">
    <property type="entry name" value="GreA_GreB"/>
    <property type="match status" value="1"/>
</dbReference>
<evidence type="ECO:0000256" key="8">
    <source>
        <dbReference type="HAMAP-Rule" id="MF_00105"/>
    </source>
</evidence>
<evidence type="ECO:0000256" key="3">
    <source>
        <dbReference type="ARBA" id="ARBA00023015"/>
    </source>
</evidence>
<gene>
    <name evidence="8" type="primary">greA</name>
    <name evidence="12" type="ORF">FC87_GL000639</name>
</gene>
<dbReference type="PANTHER" id="PTHR30437:SF4">
    <property type="entry name" value="TRANSCRIPTION ELONGATION FACTOR GREA"/>
    <property type="match status" value="1"/>
</dbReference>
<dbReference type="FunFam" id="3.10.50.30:FF:000001">
    <property type="entry name" value="Transcription elongation factor GreA"/>
    <property type="match status" value="1"/>
</dbReference>